<keyword evidence="2 3" id="KW-0378">Hydrolase</keyword>
<dbReference type="Proteomes" id="UP000301751">
    <property type="component" value="Unassembled WGS sequence"/>
</dbReference>
<evidence type="ECO:0000256" key="1">
    <source>
        <dbReference type="ARBA" id="ARBA00008106"/>
    </source>
</evidence>
<sequence>MRQIKTARPCGIIRGMHSLATSVRALTFDVFGTVVDWRRSVIAEGQALGARTGLQADWAALADAWRKGYFASMAKVARGELAWDTIDALHRQVLDHLLPRFGLQSLGEADRAHFNTVWHRLAPWPDTVDGLTRLKQRLTITTLSNGNLSLLVAMAKHGGLPWDAVLTAELFGRFKPDPAVYLGAARLLGLAPEQVLMVAAHPFDLVAAQKVGLKTAYIPRPEEYGPGGPMEAVGDAVFDIVATDLVDLARQLGA</sequence>
<protein>
    <recommendedName>
        <fullName evidence="3">(S)-2-haloacid dehalogenase</fullName>
        <ecNumber evidence="3">3.8.1.2</ecNumber>
    </recommendedName>
    <alternativeName>
        <fullName evidence="3">2-haloalkanoic acid dehalogenase</fullName>
    </alternativeName>
    <alternativeName>
        <fullName evidence="3">Halocarboxylic acid halidohydrolase</fullName>
    </alternativeName>
    <alternativeName>
        <fullName evidence="3">L-2-haloacid dehalogenase</fullName>
    </alternativeName>
</protein>
<accession>A0A480AY70</accession>
<dbReference type="EC" id="3.8.1.2" evidence="3"/>
<dbReference type="InterPro" id="IPR036412">
    <property type="entry name" value="HAD-like_sf"/>
</dbReference>
<dbReference type="Gene3D" id="3.40.50.1000">
    <property type="entry name" value="HAD superfamily/HAD-like"/>
    <property type="match status" value="1"/>
</dbReference>
<dbReference type="GO" id="GO:0018784">
    <property type="term" value="F:(S)-2-haloacid dehalogenase activity"/>
    <property type="evidence" value="ECO:0007669"/>
    <property type="project" value="UniProtKB-UniRule"/>
</dbReference>
<keyword evidence="5" id="KW-1185">Reference proteome</keyword>
<dbReference type="NCBIfam" id="TIGR01493">
    <property type="entry name" value="HAD-SF-IA-v2"/>
    <property type="match status" value="1"/>
</dbReference>
<organism evidence="4 5">
    <name type="scientific">Pseudaquabacterium pictum</name>
    <dbReference type="NCBI Taxonomy" id="2315236"/>
    <lineage>
        <taxon>Bacteria</taxon>
        <taxon>Pseudomonadati</taxon>
        <taxon>Pseudomonadota</taxon>
        <taxon>Betaproteobacteria</taxon>
        <taxon>Burkholderiales</taxon>
        <taxon>Sphaerotilaceae</taxon>
        <taxon>Pseudaquabacterium</taxon>
    </lineage>
</organism>
<dbReference type="SUPFAM" id="SSF56784">
    <property type="entry name" value="HAD-like"/>
    <property type="match status" value="1"/>
</dbReference>
<dbReference type="PANTHER" id="PTHR43316">
    <property type="entry name" value="HYDROLASE, HALOACID DELAHOGENASE-RELATED"/>
    <property type="match status" value="1"/>
</dbReference>
<dbReference type="AlphaFoldDB" id="A0A480AY70"/>
<comment type="caution">
    <text evidence="4">The sequence shown here is derived from an EMBL/GenBank/DDBJ whole genome shotgun (WGS) entry which is preliminary data.</text>
</comment>
<dbReference type="SFLD" id="SFLDG01129">
    <property type="entry name" value="C1.5:_HAD__Beta-PGM__Phosphata"/>
    <property type="match status" value="1"/>
</dbReference>
<dbReference type="EMBL" id="BJCL01000032">
    <property type="protein sequence ID" value="GCL66303.1"/>
    <property type="molecule type" value="Genomic_DNA"/>
</dbReference>
<dbReference type="InterPro" id="IPR023198">
    <property type="entry name" value="PGP-like_dom2"/>
</dbReference>
<evidence type="ECO:0000313" key="4">
    <source>
        <dbReference type="EMBL" id="GCL66303.1"/>
    </source>
</evidence>
<comment type="catalytic activity">
    <reaction evidence="3">
        <text>an (S)-2-haloacid + H2O = a (2R)-2-hydroxycarboxylate + a halide anion + H(+)</text>
        <dbReference type="Rhea" id="RHEA:11192"/>
        <dbReference type="ChEBI" id="CHEBI:15377"/>
        <dbReference type="ChEBI" id="CHEBI:15378"/>
        <dbReference type="ChEBI" id="CHEBI:16042"/>
        <dbReference type="ChEBI" id="CHEBI:58314"/>
        <dbReference type="ChEBI" id="CHEBI:137405"/>
        <dbReference type="EC" id="3.8.1.2"/>
    </reaction>
</comment>
<dbReference type="InterPro" id="IPR051540">
    <property type="entry name" value="S-2-haloacid_dehalogenase"/>
</dbReference>
<comment type="function">
    <text evidence="3">Catalyzes the hydrolytic dehalogenation of small (S)-2-haloalkanoic acids to yield the corresponding (R)-2-hydroxyalkanoic acids.</text>
</comment>
<dbReference type="InterPro" id="IPR006439">
    <property type="entry name" value="HAD-SF_hydro_IA"/>
</dbReference>
<dbReference type="CDD" id="cd02588">
    <property type="entry name" value="HAD_L2-DEX"/>
    <property type="match status" value="1"/>
</dbReference>
<reference evidence="5" key="1">
    <citation type="submission" date="2019-03" db="EMBL/GenBank/DDBJ databases">
        <title>Aquabacterium pictum sp.nov., the first bacteriochlorophyll a-containing freshwater bacterium in the genus Aquabacterium of the class Betaproteobacteria.</title>
        <authorList>
            <person name="Hirose S."/>
            <person name="Tank M."/>
            <person name="Hara E."/>
            <person name="Tamaki H."/>
            <person name="Takaichi S."/>
            <person name="Haruta S."/>
            <person name="Hanada S."/>
        </authorList>
    </citation>
    <scope>NUCLEOTIDE SEQUENCE [LARGE SCALE GENOMIC DNA]</scope>
    <source>
        <strain evidence="5">W35</strain>
    </source>
</reference>
<dbReference type="Pfam" id="PF00702">
    <property type="entry name" value="Hydrolase"/>
    <property type="match status" value="1"/>
</dbReference>
<dbReference type="NCBIfam" id="TIGR01428">
    <property type="entry name" value="HAD_type_II"/>
    <property type="match status" value="1"/>
</dbReference>
<evidence type="ECO:0000313" key="5">
    <source>
        <dbReference type="Proteomes" id="UP000301751"/>
    </source>
</evidence>
<proteinExistence type="inferred from homology"/>
<dbReference type="PRINTS" id="PR00413">
    <property type="entry name" value="HADHALOGNASE"/>
</dbReference>
<dbReference type="SFLD" id="SFLDS00003">
    <property type="entry name" value="Haloacid_Dehalogenase"/>
    <property type="match status" value="1"/>
</dbReference>
<dbReference type="InterPro" id="IPR023214">
    <property type="entry name" value="HAD_sf"/>
</dbReference>
<name>A0A480AY70_9BURK</name>
<dbReference type="InterPro" id="IPR006328">
    <property type="entry name" value="2-HAD"/>
</dbReference>
<dbReference type="Gene3D" id="1.10.150.240">
    <property type="entry name" value="Putative phosphatase, domain 2"/>
    <property type="match status" value="1"/>
</dbReference>
<gene>
    <name evidence="4" type="ORF">AQPW35_53840</name>
</gene>
<dbReference type="PANTHER" id="PTHR43316:SF3">
    <property type="entry name" value="HALOACID DEHALOGENASE, TYPE II (AFU_ORTHOLOGUE AFUA_2G07750)-RELATED"/>
    <property type="match status" value="1"/>
</dbReference>
<comment type="similarity">
    <text evidence="1 3">Belongs to the HAD-like hydrolase superfamily. S-2-haloalkanoic acid dehalogenase family.</text>
</comment>
<evidence type="ECO:0000256" key="3">
    <source>
        <dbReference type="RuleBase" id="RU368077"/>
    </source>
</evidence>
<evidence type="ECO:0000256" key="2">
    <source>
        <dbReference type="ARBA" id="ARBA00022801"/>
    </source>
</evidence>